<gene>
    <name evidence="1" type="ordered locus">Sgly_0765</name>
</gene>
<dbReference type="HOGENOM" id="CLU_175350_0_0_9"/>
<dbReference type="OrthoDB" id="1684951at2"/>
<sequence length="97" mass="10979">MDDIQTTRNKMYRGQVIKTLGFFYPDPMSVEDLKGALIARGITITADTLKVLYYLEDKEYIRLKDGCKEFSDDDIVELTAKGIDLLESTIIDPGVIL</sequence>
<dbReference type="Proteomes" id="UP000007488">
    <property type="component" value="Chromosome"/>
</dbReference>
<dbReference type="KEGG" id="sgy:Sgly_0765"/>
<dbReference type="eggNOG" id="ENOG5033DAI">
    <property type="taxonomic scope" value="Bacteria"/>
</dbReference>
<reference evidence="1 2" key="1">
    <citation type="journal article" date="2011" name="Stand. Genomic Sci.">
        <title>Complete genome sequence of Syntrophobotulus glycolicus type strain (FlGlyR).</title>
        <authorList>
            <person name="Han C."/>
            <person name="Mwirichia R."/>
            <person name="Chertkov O."/>
            <person name="Held B."/>
            <person name="Lapidus A."/>
            <person name="Nolan M."/>
            <person name="Lucas S."/>
            <person name="Hammon N."/>
            <person name="Deshpande S."/>
            <person name="Cheng J.F."/>
            <person name="Tapia R."/>
            <person name="Goodwin L."/>
            <person name="Pitluck S."/>
            <person name="Huntemann M."/>
            <person name="Liolios K."/>
            <person name="Ivanova N."/>
            <person name="Pagani I."/>
            <person name="Mavromatis K."/>
            <person name="Ovchinikova G."/>
            <person name="Pati A."/>
            <person name="Chen A."/>
            <person name="Palaniappan K."/>
            <person name="Land M."/>
            <person name="Hauser L."/>
            <person name="Brambilla E.M."/>
            <person name="Rohde M."/>
            <person name="Spring S."/>
            <person name="Sikorski J."/>
            <person name="Goker M."/>
            <person name="Woyke T."/>
            <person name="Bristow J."/>
            <person name="Eisen J.A."/>
            <person name="Markowitz V."/>
            <person name="Hugenholtz P."/>
            <person name="Kyrpides N.C."/>
            <person name="Klenk H.P."/>
            <person name="Detter J.C."/>
        </authorList>
    </citation>
    <scope>NUCLEOTIDE SEQUENCE [LARGE SCALE GENOMIC DNA]</scope>
    <source>
        <strain evidence="2">DSM 8271 / FlGlyR</strain>
    </source>
</reference>
<dbReference type="AlphaFoldDB" id="F0T158"/>
<proteinExistence type="predicted"/>
<organism evidence="1 2">
    <name type="scientific">Syntrophobotulus glycolicus (strain DSM 8271 / FlGlyR)</name>
    <dbReference type="NCBI Taxonomy" id="645991"/>
    <lineage>
        <taxon>Bacteria</taxon>
        <taxon>Bacillati</taxon>
        <taxon>Bacillota</taxon>
        <taxon>Clostridia</taxon>
        <taxon>Eubacteriales</taxon>
        <taxon>Desulfitobacteriaceae</taxon>
        <taxon>Syntrophobotulus</taxon>
    </lineage>
</organism>
<dbReference type="STRING" id="645991.Sgly_0765"/>
<protein>
    <submittedName>
        <fullName evidence="1">Uncharacterized protein</fullName>
    </submittedName>
</protein>
<reference evidence="2" key="2">
    <citation type="submission" date="2011-02" db="EMBL/GenBank/DDBJ databases">
        <title>The complete genome of Syntrophobotulus glycolicus DSM 8271.</title>
        <authorList>
            <person name="Lucas S."/>
            <person name="Copeland A."/>
            <person name="Lapidus A."/>
            <person name="Bruce D."/>
            <person name="Goodwin L."/>
            <person name="Pitluck S."/>
            <person name="Kyrpides N."/>
            <person name="Mavromatis K."/>
            <person name="Pagani I."/>
            <person name="Ivanova N."/>
            <person name="Mikhailova N."/>
            <person name="Chertkov O."/>
            <person name="Held B."/>
            <person name="Detter J.C."/>
            <person name="Tapia R."/>
            <person name="Han C."/>
            <person name="Land M."/>
            <person name="Hauser L."/>
            <person name="Markowitz V."/>
            <person name="Cheng J.-F."/>
            <person name="Hugenholtz P."/>
            <person name="Woyke T."/>
            <person name="Wu D."/>
            <person name="Spring S."/>
            <person name="Schroeder M."/>
            <person name="Brambilla E."/>
            <person name="Klenk H.-P."/>
            <person name="Eisen J.A."/>
        </authorList>
    </citation>
    <scope>NUCLEOTIDE SEQUENCE [LARGE SCALE GENOMIC DNA]</scope>
    <source>
        <strain evidence="2">DSM 8271 / FlGlyR</strain>
    </source>
</reference>
<dbReference type="EMBL" id="CP002547">
    <property type="protein sequence ID" value="ADY55122.1"/>
    <property type="molecule type" value="Genomic_DNA"/>
</dbReference>
<keyword evidence="2" id="KW-1185">Reference proteome</keyword>
<accession>F0T158</accession>
<name>F0T158_SYNGF</name>
<evidence type="ECO:0000313" key="1">
    <source>
        <dbReference type="EMBL" id="ADY55122.1"/>
    </source>
</evidence>
<dbReference type="RefSeq" id="WP_013623993.1">
    <property type="nucleotide sequence ID" value="NC_015172.1"/>
</dbReference>
<evidence type="ECO:0000313" key="2">
    <source>
        <dbReference type="Proteomes" id="UP000007488"/>
    </source>
</evidence>